<dbReference type="GO" id="GO:0032453">
    <property type="term" value="F:histone H3K4 demethylase activity"/>
    <property type="evidence" value="ECO:0007669"/>
    <property type="project" value="TreeGrafter"/>
</dbReference>
<dbReference type="InterPro" id="IPR039994">
    <property type="entry name" value="NO66-like"/>
</dbReference>
<dbReference type="SUPFAM" id="SSF51197">
    <property type="entry name" value="Clavaminate synthase-like"/>
    <property type="match status" value="1"/>
</dbReference>
<evidence type="ECO:0000256" key="3">
    <source>
        <dbReference type="ARBA" id="ARBA00023004"/>
    </source>
</evidence>
<keyword evidence="2" id="KW-0479">Metal-binding</keyword>
<evidence type="ECO:0000256" key="2">
    <source>
        <dbReference type="ARBA" id="ARBA00022723"/>
    </source>
</evidence>
<dbReference type="EMBL" id="CP044548">
    <property type="protein sequence ID" value="QFQ29159.2"/>
    <property type="molecule type" value="Genomic_DNA"/>
</dbReference>
<dbReference type="GO" id="GO:0051864">
    <property type="term" value="F:histone H3K36 demethylase activity"/>
    <property type="evidence" value="ECO:0007669"/>
    <property type="project" value="TreeGrafter"/>
</dbReference>
<dbReference type="AlphaFoldDB" id="A0A5P8FI39"/>
<dbReference type="Pfam" id="PF08007">
    <property type="entry name" value="JmjC_2"/>
    <property type="match status" value="1"/>
</dbReference>
<sequence>MSVSTTTSGRAGQVTGLARLIRTGRDDFARDHWGRGPLLSTADELGGGGFDSLLGEDAVDELLTTRGLRTPFVRVAKAGRTLPERSFTGPAGVGASITDQVRDDELARLFADGHTIVMQALHRTWEPVMRLVQELSDDLAHPVQANAYITPPQSTGFSAHYDVHDVFVLQISGEKRWRIHAPVLVDPLRTEPWDQRGDAVAEQATGEPALEATMRPGDVLYLPRGWLHSATALGGTSTHLTLGVHTWQGGHVLDALVDHARRAVADDPRVRASLPLGVDLGDPHALSGTLDHVRDALVRAVQEVPDDVLAQSLLGRSHGSRRAAPVAPLRTARDLAALEQDPTGWVLRRRDHLGAVLDGGVLRSRAGTVTVAADDSACVTRLLDEGVVPVGDLGVDLARRLVLAGLATPDRAA</sequence>
<dbReference type="KEGG" id="jme:EEW87_000660"/>
<keyword evidence="3" id="KW-0408">Iron</keyword>
<evidence type="ECO:0000313" key="5">
    <source>
        <dbReference type="EMBL" id="QFQ29159.2"/>
    </source>
</evidence>
<dbReference type="SMART" id="SM00558">
    <property type="entry name" value="JmjC"/>
    <property type="match status" value="1"/>
</dbReference>
<reference evidence="5 6" key="1">
    <citation type="submission" date="2019-09" db="EMBL/GenBank/DDBJ databases">
        <title>Complete Genome Sequence of Janibacter melonis M714 with both human health impact and industrial applications.</title>
        <authorList>
            <person name="Jin M."/>
            <person name="Zhao Q.R."/>
        </authorList>
    </citation>
    <scope>NUCLEOTIDE SEQUENCE [LARGE SCALE GENOMIC DNA]</scope>
    <source>
        <strain evidence="5 6">M714</strain>
    </source>
</reference>
<name>A0A5P8FI39_9MICO</name>
<proteinExistence type="predicted"/>
<dbReference type="InterPro" id="IPR003347">
    <property type="entry name" value="JmjC_dom"/>
</dbReference>
<comment type="cofactor">
    <cofactor evidence="1">
        <name>Fe(2+)</name>
        <dbReference type="ChEBI" id="CHEBI:29033"/>
    </cofactor>
</comment>
<organism evidence="5 6">
    <name type="scientific">Janibacter melonis</name>
    <dbReference type="NCBI Taxonomy" id="262209"/>
    <lineage>
        <taxon>Bacteria</taxon>
        <taxon>Bacillati</taxon>
        <taxon>Actinomycetota</taxon>
        <taxon>Actinomycetes</taxon>
        <taxon>Micrococcales</taxon>
        <taxon>Intrasporangiaceae</taxon>
        <taxon>Janibacter</taxon>
    </lineage>
</organism>
<evidence type="ECO:0000313" key="6">
    <source>
        <dbReference type="Proteomes" id="UP000271708"/>
    </source>
</evidence>
<gene>
    <name evidence="5" type="ORF">EEW87_000660</name>
</gene>
<dbReference type="PANTHER" id="PTHR13096">
    <property type="entry name" value="MINA53 MYC INDUCED NUCLEAR ANTIGEN"/>
    <property type="match status" value="1"/>
</dbReference>
<feature type="domain" description="JmjC" evidence="4">
    <location>
        <begin position="113"/>
        <end position="261"/>
    </location>
</feature>
<protein>
    <submittedName>
        <fullName evidence="5">Cupin</fullName>
    </submittedName>
</protein>
<evidence type="ECO:0000259" key="4">
    <source>
        <dbReference type="PROSITE" id="PS51184"/>
    </source>
</evidence>
<evidence type="ECO:0000256" key="1">
    <source>
        <dbReference type="ARBA" id="ARBA00001954"/>
    </source>
</evidence>
<accession>A0A5P8FI39</accession>
<dbReference type="GO" id="GO:0046872">
    <property type="term" value="F:metal ion binding"/>
    <property type="evidence" value="ECO:0007669"/>
    <property type="project" value="UniProtKB-KW"/>
</dbReference>
<dbReference type="PROSITE" id="PS51184">
    <property type="entry name" value="JMJC"/>
    <property type="match status" value="1"/>
</dbReference>
<dbReference type="Proteomes" id="UP000271708">
    <property type="component" value="Chromosome"/>
</dbReference>
<dbReference type="PANTHER" id="PTHR13096:SF9">
    <property type="entry name" value="BIFUNCTIONAL LYSINE-SPECIFIC DEMETHYLASE AND HISTIDYL-HYDROXYLASE"/>
    <property type="match status" value="1"/>
</dbReference>
<dbReference type="Gene3D" id="2.60.120.650">
    <property type="entry name" value="Cupin"/>
    <property type="match status" value="1"/>
</dbReference>